<feature type="compositionally biased region" description="Basic residues" evidence="1">
    <location>
        <begin position="61"/>
        <end position="70"/>
    </location>
</feature>
<feature type="compositionally biased region" description="Basic and acidic residues" evidence="1">
    <location>
        <begin position="20"/>
        <end position="38"/>
    </location>
</feature>
<protein>
    <submittedName>
        <fullName evidence="2">Uncharacterized protein</fullName>
    </submittedName>
</protein>
<keyword evidence="3" id="KW-1185">Reference proteome</keyword>
<feature type="region of interest" description="Disordered" evidence="1">
    <location>
        <begin position="20"/>
        <end position="70"/>
    </location>
</feature>
<dbReference type="RefSeq" id="WP_205387395.1">
    <property type="nucleotide sequence ID" value="NZ_JAFFZS010000079.1"/>
</dbReference>
<organism evidence="2 3">
    <name type="scientific">Streptomyces actuosus</name>
    <dbReference type="NCBI Taxonomy" id="1885"/>
    <lineage>
        <taxon>Bacteria</taxon>
        <taxon>Bacillati</taxon>
        <taxon>Actinomycetota</taxon>
        <taxon>Actinomycetes</taxon>
        <taxon>Kitasatosporales</taxon>
        <taxon>Streptomycetaceae</taxon>
        <taxon>Streptomyces</taxon>
    </lineage>
</organism>
<evidence type="ECO:0000313" key="2">
    <source>
        <dbReference type="EMBL" id="MBN0049279.1"/>
    </source>
</evidence>
<name>A0ABS2W1V3_STRAS</name>
<sequence>MSADDFKGNPEDRELYLRLLIERDGPPDRAADERDPGRRIRQSPDPNAAQRSEELEAAIATRRRPRRTAA</sequence>
<reference evidence="2 3" key="1">
    <citation type="submission" date="2021-02" db="EMBL/GenBank/DDBJ databases">
        <title>Whole genome sequencing of Streptomyces actuosus VRA1.</title>
        <authorList>
            <person name="Sen G."/>
            <person name="Sen A."/>
        </authorList>
    </citation>
    <scope>NUCLEOTIDE SEQUENCE [LARGE SCALE GENOMIC DNA]</scope>
    <source>
        <strain evidence="2 3">VRA1</strain>
    </source>
</reference>
<gene>
    <name evidence="2" type="ORF">JS756_35510</name>
</gene>
<proteinExistence type="predicted"/>
<evidence type="ECO:0000313" key="3">
    <source>
        <dbReference type="Proteomes" id="UP000788262"/>
    </source>
</evidence>
<accession>A0ABS2W1V3</accession>
<evidence type="ECO:0000256" key="1">
    <source>
        <dbReference type="SAM" id="MobiDB-lite"/>
    </source>
</evidence>
<comment type="caution">
    <text evidence="2">The sequence shown here is derived from an EMBL/GenBank/DDBJ whole genome shotgun (WGS) entry which is preliminary data.</text>
</comment>
<dbReference type="Proteomes" id="UP000788262">
    <property type="component" value="Unassembled WGS sequence"/>
</dbReference>
<dbReference type="EMBL" id="JAFFZS010000079">
    <property type="protein sequence ID" value="MBN0049279.1"/>
    <property type="molecule type" value="Genomic_DNA"/>
</dbReference>